<feature type="compositionally biased region" description="Polar residues" evidence="1">
    <location>
        <begin position="168"/>
        <end position="191"/>
    </location>
</feature>
<gene>
    <name evidence="3" type="ORF">QR680_001862</name>
</gene>
<keyword evidence="4" id="KW-1185">Reference proteome</keyword>
<keyword evidence="2" id="KW-0732">Signal</keyword>
<evidence type="ECO:0000313" key="3">
    <source>
        <dbReference type="EMBL" id="KAK0396798.1"/>
    </source>
</evidence>
<evidence type="ECO:0000256" key="2">
    <source>
        <dbReference type="SAM" id="SignalP"/>
    </source>
</evidence>
<sequence length="463" mass="50629">MLVLNIFFHISNTFSFTLAASGHSVNHYPSLLVQAYLQQIQQQGSGLWRGKEETLDQGTAAPAAVTPTFCNGCRELRKDIEVVKEILIRHLQHHTDPDANALSLLMNRNRVNSTSTATECPLALLQRPVPQCGLPTINFANAWGISATAAPGSPTLPQGIFLDAQQTQENNWSSPSSVGSTNKTDSSNGESSAHIDPVGLDTNEAPSTSGQSAQQLPLSATAELYKELAKQSLFGAPNSNFNAALLRAGVQFPAAALGSLHSAERAATTDVQTAGAIEKKKPISDDYVKIIRQQNFTPERAKNIEVPVREAFICDPHFLPAGEKQIIDQVLHGKNGNGRFDVREAMTVMCKKLAEKRVFGPKLMAKTTVAGPNHSTYNNLPDSGIHYIQSVCWEVFGPGKYVKDDEEFWDLFKDAMRKLAARCRRVRHAKKKCHQSDSSLLLPRHNIRTLASQSEPNIETANS</sequence>
<proteinExistence type="predicted"/>
<comment type="caution">
    <text evidence="3">The sequence shown here is derived from an EMBL/GenBank/DDBJ whole genome shotgun (WGS) entry which is preliminary data.</text>
</comment>
<reference evidence="3" key="1">
    <citation type="submission" date="2023-06" db="EMBL/GenBank/DDBJ databases">
        <title>Genomic analysis of the entomopathogenic nematode Steinernema hermaphroditum.</title>
        <authorList>
            <person name="Schwarz E.M."/>
            <person name="Heppert J.K."/>
            <person name="Baniya A."/>
            <person name="Schwartz H.T."/>
            <person name="Tan C.-H."/>
            <person name="Antoshechkin I."/>
            <person name="Sternberg P.W."/>
            <person name="Goodrich-Blair H."/>
            <person name="Dillman A.R."/>
        </authorList>
    </citation>
    <scope>NUCLEOTIDE SEQUENCE</scope>
    <source>
        <strain evidence="3">PS9179</strain>
        <tissue evidence="3">Whole animal</tissue>
    </source>
</reference>
<name>A0AA39LGW2_9BILA</name>
<accession>A0AA39LGW2</accession>
<evidence type="ECO:0000256" key="1">
    <source>
        <dbReference type="SAM" id="MobiDB-lite"/>
    </source>
</evidence>
<feature type="region of interest" description="Disordered" evidence="1">
    <location>
        <begin position="168"/>
        <end position="215"/>
    </location>
</feature>
<protein>
    <submittedName>
        <fullName evidence="3">Uncharacterized protein</fullName>
    </submittedName>
</protein>
<feature type="compositionally biased region" description="Polar residues" evidence="1">
    <location>
        <begin position="204"/>
        <end position="215"/>
    </location>
</feature>
<dbReference type="EMBL" id="JAUCMV010000005">
    <property type="protein sequence ID" value="KAK0396798.1"/>
    <property type="molecule type" value="Genomic_DNA"/>
</dbReference>
<dbReference type="AlphaFoldDB" id="A0AA39LGW2"/>
<feature type="signal peptide" evidence="2">
    <location>
        <begin position="1"/>
        <end position="19"/>
    </location>
</feature>
<organism evidence="3 4">
    <name type="scientific">Steinernema hermaphroditum</name>
    <dbReference type="NCBI Taxonomy" id="289476"/>
    <lineage>
        <taxon>Eukaryota</taxon>
        <taxon>Metazoa</taxon>
        <taxon>Ecdysozoa</taxon>
        <taxon>Nematoda</taxon>
        <taxon>Chromadorea</taxon>
        <taxon>Rhabditida</taxon>
        <taxon>Tylenchina</taxon>
        <taxon>Panagrolaimomorpha</taxon>
        <taxon>Strongyloidoidea</taxon>
        <taxon>Steinernematidae</taxon>
        <taxon>Steinernema</taxon>
    </lineage>
</organism>
<feature type="chain" id="PRO_5041395047" evidence="2">
    <location>
        <begin position="20"/>
        <end position="463"/>
    </location>
</feature>
<dbReference type="Proteomes" id="UP001175271">
    <property type="component" value="Unassembled WGS sequence"/>
</dbReference>
<evidence type="ECO:0000313" key="4">
    <source>
        <dbReference type="Proteomes" id="UP001175271"/>
    </source>
</evidence>